<dbReference type="AlphaFoldDB" id="A0A645DQK4"/>
<accession>A0A645DQK4</accession>
<comment type="caution">
    <text evidence="1">The sequence shown here is derived from an EMBL/GenBank/DDBJ whole genome shotgun (WGS) entry which is preliminary data.</text>
</comment>
<gene>
    <name evidence="1" type="ORF">SDC9_138738</name>
</gene>
<organism evidence="1">
    <name type="scientific">bioreactor metagenome</name>
    <dbReference type="NCBI Taxonomy" id="1076179"/>
    <lineage>
        <taxon>unclassified sequences</taxon>
        <taxon>metagenomes</taxon>
        <taxon>ecological metagenomes</taxon>
    </lineage>
</organism>
<reference evidence="1" key="1">
    <citation type="submission" date="2019-08" db="EMBL/GenBank/DDBJ databases">
        <authorList>
            <person name="Kucharzyk K."/>
            <person name="Murdoch R.W."/>
            <person name="Higgins S."/>
            <person name="Loffler F."/>
        </authorList>
    </citation>
    <scope>NUCLEOTIDE SEQUENCE</scope>
</reference>
<proteinExistence type="predicted"/>
<dbReference type="EMBL" id="VSSQ01038643">
    <property type="protein sequence ID" value="MPM91607.1"/>
    <property type="molecule type" value="Genomic_DNA"/>
</dbReference>
<protein>
    <submittedName>
        <fullName evidence="1">Uncharacterized protein</fullName>
    </submittedName>
</protein>
<sequence>MNAYLDEEGSYTLELSPESMDYLLTATFTLLMDEGEGILYSLGEDDELEIDEESGTIRDAFAGKWTALPDGQLLSLYLLEQSGEYNLYSAPVKLNGRETNLRILYDWDKEAFRVIGGWDGLGENGASGKEIIKIMPGDSIVPLYEAYDEESGEYLGMEEGEAYAAQDGFTIEYMQLPAAGYYYSFTLTDLFGLETYTDFALFEVDEQGEIWFDAQ</sequence>
<name>A0A645DQK4_9ZZZZ</name>
<evidence type="ECO:0000313" key="1">
    <source>
        <dbReference type="EMBL" id="MPM91607.1"/>
    </source>
</evidence>